<evidence type="ECO:0000313" key="2">
    <source>
        <dbReference type="EMBL" id="KAK2869734.1"/>
    </source>
</evidence>
<evidence type="ECO:0000313" key="3">
    <source>
        <dbReference type="Proteomes" id="UP001187343"/>
    </source>
</evidence>
<feature type="compositionally biased region" description="Basic and acidic residues" evidence="1">
    <location>
        <begin position="77"/>
        <end position="92"/>
    </location>
</feature>
<reference evidence="2" key="1">
    <citation type="submission" date="2023-08" db="EMBL/GenBank/DDBJ databases">
        <title>Chromosome-level Genome Assembly of mud carp (Cirrhinus molitorella).</title>
        <authorList>
            <person name="Liu H."/>
        </authorList>
    </citation>
    <scope>NUCLEOTIDE SEQUENCE</scope>
    <source>
        <strain evidence="2">Prfri</strain>
        <tissue evidence="2">Muscle</tissue>
    </source>
</reference>
<proteinExistence type="predicted"/>
<feature type="region of interest" description="Disordered" evidence="1">
    <location>
        <begin position="77"/>
        <end position="101"/>
    </location>
</feature>
<comment type="caution">
    <text evidence="2">The sequence shown here is derived from an EMBL/GenBank/DDBJ whole genome shotgun (WGS) entry which is preliminary data.</text>
</comment>
<protein>
    <submittedName>
        <fullName evidence="2">Uncharacterized protein</fullName>
    </submittedName>
</protein>
<dbReference type="AlphaFoldDB" id="A0AA88TD76"/>
<dbReference type="EMBL" id="JAUYZG010000024">
    <property type="protein sequence ID" value="KAK2869734.1"/>
    <property type="molecule type" value="Genomic_DNA"/>
</dbReference>
<organism evidence="2 3">
    <name type="scientific">Cirrhinus molitorella</name>
    <name type="common">mud carp</name>
    <dbReference type="NCBI Taxonomy" id="172907"/>
    <lineage>
        <taxon>Eukaryota</taxon>
        <taxon>Metazoa</taxon>
        <taxon>Chordata</taxon>
        <taxon>Craniata</taxon>
        <taxon>Vertebrata</taxon>
        <taxon>Euteleostomi</taxon>
        <taxon>Actinopterygii</taxon>
        <taxon>Neopterygii</taxon>
        <taxon>Teleostei</taxon>
        <taxon>Ostariophysi</taxon>
        <taxon>Cypriniformes</taxon>
        <taxon>Cyprinidae</taxon>
        <taxon>Labeoninae</taxon>
        <taxon>Labeonini</taxon>
        <taxon>Cirrhinus</taxon>
    </lineage>
</organism>
<keyword evidence="3" id="KW-1185">Reference proteome</keyword>
<name>A0AA88TD76_9TELE</name>
<accession>A0AA88TD76</accession>
<sequence length="247" mass="27252">MDVMSIITLTEEETSITCCLVPGRRRAGNLVSEILPKSLCVKASRPDRYKGVFFTNTNTAANAKEILKTELKRLTAEEDKQQEDHNQHEPPKRKPRRDQASSSLDNIFDEIANEQASAALTPSAVVKIHDSQLSKLSQMTACQVTPDACQPHAQMCHFQMVQVIPRPAPWCSDNGSSRGSSSTPRTPIQTSSGCVYAWRFIIQSAKNRWALRTSSGHQGVAGTLITPMEESQAWAQLLRETALACAE</sequence>
<dbReference type="Proteomes" id="UP001187343">
    <property type="component" value="Unassembled WGS sequence"/>
</dbReference>
<gene>
    <name evidence="2" type="ORF">Q8A67_024126</name>
</gene>
<evidence type="ECO:0000256" key="1">
    <source>
        <dbReference type="SAM" id="MobiDB-lite"/>
    </source>
</evidence>